<dbReference type="SUPFAM" id="SSF48452">
    <property type="entry name" value="TPR-like"/>
    <property type="match status" value="1"/>
</dbReference>
<dbReference type="Gene3D" id="1.25.40.10">
    <property type="entry name" value="Tetratricopeptide repeat domain"/>
    <property type="match status" value="1"/>
</dbReference>
<accession>A0A0S2FGT4</accession>
<protein>
    <submittedName>
        <fullName evidence="2">TPR repeat family protein</fullName>
    </submittedName>
</protein>
<dbReference type="PATRIC" id="fig|84531.8.peg.4635"/>
<dbReference type="eggNOG" id="ENOG5031VH2">
    <property type="taxonomic scope" value="Bacteria"/>
</dbReference>
<gene>
    <name evidence="2" type="ORF">LA76x_4643</name>
</gene>
<dbReference type="Proteomes" id="UP000060787">
    <property type="component" value="Chromosome"/>
</dbReference>
<keyword evidence="3" id="KW-1185">Reference proteome</keyword>
<sequence>MKAHIIAVATTVLFVAGVGVSYGATKKPQPSAATYRDKEPQDAAKALTEIALVQAGKNGSWERIGAGRVYYLGGLKAQGQSVFDAILSGKHEDSDVYRIARIYAEAGEWAKARPLFDRFIAGNRDDAKAHAEIGAHYLLQGDRATAERMFDRAFELENDNPWITEYVAGAYLGVKPQE</sequence>
<evidence type="ECO:0000313" key="2">
    <source>
        <dbReference type="EMBL" id="ALN82746.1"/>
    </source>
</evidence>
<dbReference type="KEGG" id="lab:LA76x_4643"/>
<dbReference type="RefSeq" id="WP_057919383.1">
    <property type="nucleotide sequence ID" value="NZ_CP011129.1"/>
</dbReference>
<evidence type="ECO:0000313" key="3">
    <source>
        <dbReference type="Proteomes" id="UP000060787"/>
    </source>
</evidence>
<dbReference type="EMBL" id="CP011129">
    <property type="protein sequence ID" value="ALN82746.1"/>
    <property type="molecule type" value="Genomic_DNA"/>
</dbReference>
<proteinExistence type="predicted"/>
<dbReference type="InterPro" id="IPR011990">
    <property type="entry name" value="TPR-like_helical_dom_sf"/>
</dbReference>
<feature type="repeat" description="TPR" evidence="1">
    <location>
        <begin position="127"/>
        <end position="160"/>
    </location>
</feature>
<dbReference type="InterPro" id="IPR019734">
    <property type="entry name" value="TPR_rpt"/>
</dbReference>
<keyword evidence="1" id="KW-0802">TPR repeat</keyword>
<dbReference type="PROSITE" id="PS50005">
    <property type="entry name" value="TPR"/>
    <property type="match status" value="1"/>
</dbReference>
<evidence type="ECO:0000256" key="1">
    <source>
        <dbReference type="PROSITE-ProRule" id="PRU00339"/>
    </source>
</evidence>
<dbReference type="AlphaFoldDB" id="A0A0S2FGT4"/>
<organism evidence="2 3">
    <name type="scientific">Lysobacter antibioticus</name>
    <dbReference type="NCBI Taxonomy" id="84531"/>
    <lineage>
        <taxon>Bacteria</taxon>
        <taxon>Pseudomonadati</taxon>
        <taxon>Pseudomonadota</taxon>
        <taxon>Gammaproteobacteria</taxon>
        <taxon>Lysobacterales</taxon>
        <taxon>Lysobacteraceae</taxon>
        <taxon>Lysobacter</taxon>
    </lineage>
</organism>
<reference evidence="2 3" key="1">
    <citation type="journal article" date="2015" name="BMC Genomics">
        <title>Comparative genomics and metabolic profiling of the genus Lysobacter.</title>
        <authorList>
            <person name="de Bruijn I."/>
            <person name="Cheng X."/>
            <person name="de Jager V."/>
            <person name="Exposito R.G."/>
            <person name="Watrous J."/>
            <person name="Patel N."/>
            <person name="Postma J."/>
            <person name="Dorrestein P.C."/>
            <person name="Kobayashi D."/>
            <person name="Raaijmakers J.M."/>
        </authorList>
    </citation>
    <scope>NUCLEOTIDE SEQUENCE [LARGE SCALE GENOMIC DNA]</scope>
    <source>
        <strain evidence="2 3">76</strain>
    </source>
</reference>
<name>A0A0S2FGT4_LYSAN</name>